<protein>
    <submittedName>
        <fullName evidence="1">C315R homolog protein</fullName>
    </submittedName>
</protein>
<proteinExistence type="predicted"/>
<sequence>MNQLNDPFNLFGVVDPIEAAELLKQFDKIAPQPQTNNIETCPHCQIPMSPQTDCYICSNCRLISDVIISETLKERGSFEPLRFRIVGANSSYYQRDLDRAINIEYSEIQKKQIIRELSTYNQIYKEKNGKNLSKTILIETANEYNKIQKICVNKRNQTKQSILAAILLNVCFNNQLGKSEKEISEFMHLSKKGIAKGQDFLKSLHEDNKIELDFNAVGKIKAYTLTTLLELGLITESEFCEFDNIYPYLFVKGRKVIDFINLIDEIVQQAEKLKIGIKSEKRSKVIATIFIILSRLDTNIKLSEITDRCQIRKNTIQRFILVLEQYHSQFKNIFRKYGL</sequence>
<accession>A0A5K7Y0U4</accession>
<reference evidence="1" key="1">
    <citation type="journal article" date="2020" name="Sci. Rep.">
        <title>A novel Asfarvirus-like virus identified as a potential cause of mass mortality of abalone.</title>
        <authorList>
            <person name="Matsuyama T."/>
            <person name="Takano T."/>
            <person name="Nishiki I."/>
            <person name="Fujiwara A."/>
            <person name="Kiryu I."/>
            <person name="Inada M."/>
            <person name="Sakai T."/>
            <person name="Terashima S."/>
            <person name="Matsuura Y."/>
            <person name="Isowa K."/>
            <person name="Nakayasu C."/>
        </authorList>
    </citation>
    <scope>NUCLEOTIDE SEQUENCE</scope>
</reference>
<dbReference type="EMBL" id="LC506465">
    <property type="protein sequence ID" value="BBO54009.1"/>
    <property type="molecule type" value="Genomic_DNA"/>
</dbReference>
<organism evidence="1">
    <name type="scientific">Abalone asfa-like virus</name>
    <dbReference type="NCBI Taxonomy" id="2839893"/>
    <lineage>
        <taxon>Viruses</taxon>
        <taxon>Varidnaviria</taxon>
        <taxon>Bamfordvirae</taxon>
        <taxon>Nucleocytoviricota</taxon>
        <taxon>Pokkesviricetes</taxon>
        <taxon>Asfuvirales</taxon>
        <taxon>Asfarviridae</taxon>
    </lineage>
</organism>
<evidence type="ECO:0000313" key="1">
    <source>
        <dbReference type="EMBL" id="BBO54009.1"/>
    </source>
</evidence>
<name>A0A5K7Y0U4_9VIRU</name>